<keyword evidence="11" id="KW-1185">Reference proteome</keyword>
<proteinExistence type="inferred from homology"/>
<feature type="region of interest" description="Disordered" evidence="8">
    <location>
        <begin position="26"/>
        <end position="48"/>
    </location>
</feature>
<comment type="similarity">
    <text evidence="7">Belongs to the amino acid-polyamine-organocation (APC) superfamily. Polyamine:cation symporter (PHS) (TC 2.A.3.12) family.</text>
</comment>
<keyword evidence="6 9" id="KW-0472">Membrane</keyword>
<feature type="transmembrane region" description="Helical" evidence="9">
    <location>
        <begin position="321"/>
        <end position="345"/>
    </location>
</feature>
<feature type="transmembrane region" description="Helical" evidence="9">
    <location>
        <begin position="474"/>
        <end position="494"/>
    </location>
</feature>
<dbReference type="RefSeq" id="XP_028882628.1">
    <property type="nucleotide sequence ID" value="XM_029026072.1"/>
</dbReference>
<feature type="transmembrane region" description="Helical" evidence="9">
    <location>
        <begin position="67"/>
        <end position="87"/>
    </location>
</feature>
<dbReference type="VEuPathDB" id="TriTrypDB:TM35_000162000"/>
<gene>
    <name evidence="10" type="ORF">TM35_000162000</name>
</gene>
<feature type="transmembrane region" description="Helical" evidence="9">
    <location>
        <begin position="281"/>
        <end position="301"/>
    </location>
</feature>
<dbReference type="OrthoDB" id="5982228at2759"/>
<name>A0A1X0NV66_9TRYP</name>
<protein>
    <submittedName>
        <fullName evidence="10">Putative amino acid permease/transporter</fullName>
    </submittedName>
</protein>
<evidence type="ECO:0000256" key="8">
    <source>
        <dbReference type="SAM" id="MobiDB-lite"/>
    </source>
</evidence>
<dbReference type="Pfam" id="PF13520">
    <property type="entry name" value="AA_permease_2"/>
    <property type="match status" value="1"/>
</dbReference>
<keyword evidence="5 9" id="KW-1133">Transmembrane helix</keyword>
<evidence type="ECO:0000256" key="1">
    <source>
        <dbReference type="ARBA" id="ARBA00004651"/>
    </source>
</evidence>
<evidence type="ECO:0000256" key="6">
    <source>
        <dbReference type="ARBA" id="ARBA00023136"/>
    </source>
</evidence>
<feature type="transmembrane region" description="Helical" evidence="9">
    <location>
        <begin position="413"/>
        <end position="429"/>
    </location>
</feature>
<dbReference type="InterPro" id="IPR002293">
    <property type="entry name" value="AA/rel_permease1"/>
</dbReference>
<accession>A0A1X0NV66</accession>
<dbReference type="EMBL" id="NBCO01000016">
    <property type="protein sequence ID" value="ORC88562.1"/>
    <property type="molecule type" value="Genomic_DNA"/>
</dbReference>
<keyword evidence="4 9" id="KW-0812">Transmembrane</keyword>
<evidence type="ECO:0000256" key="9">
    <source>
        <dbReference type="SAM" id="Phobius"/>
    </source>
</evidence>
<dbReference type="Proteomes" id="UP000192257">
    <property type="component" value="Unassembled WGS sequence"/>
</dbReference>
<dbReference type="GeneID" id="39985852"/>
<dbReference type="PIRSF" id="PIRSF006060">
    <property type="entry name" value="AA_transporter"/>
    <property type="match status" value="1"/>
</dbReference>
<dbReference type="Gene3D" id="1.20.1740.10">
    <property type="entry name" value="Amino acid/polyamine transporter I"/>
    <property type="match status" value="1"/>
</dbReference>
<dbReference type="AlphaFoldDB" id="A0A1X0NV66"/>
<keyword evidence="2" id="KW-0813">Transport</keyword>
<evidence type="ECO:0000256" key="2">
    <source>
        <dbReference type="ARBA" id="ARBA00022448"/>
    </source>
</evidence>
<evidence type="ECO:0000256" key="5">
    <source>
        <dbReference type="ARBA" id="ARBA00022989"/>
    </source>
</evidence>
<dbReference type="PANTHER" id="PTHR45826">
    <property type="entry name" value="POLYAMINE TRANSPORTER PUT1"/>
    <property type="match status" value="1"/>
</dbReference>
<evidence type="ECO:0000313" key="11">
    <source>
        <dbReference type="Proteomes" id="UP000192257"/>
    </source>
</evidence>
<dbReference type="GO" id="GO:0015203">
    <property type="term" value="F:polyamine transmembrane transporter activity"/>
    <property type="evidence" value="ECO:0007669"/>
    <property type="project" value="UniProtKB-ARBA"/>
</dbReference>
<feature type="transmembrane region" description="Helical" evidence="9">
    <location>
        <begin position="99"/>
        <end position="122"/>
    </location>
</feature>
<sequence>MAHTHSTNTAQLRQYFEHPRCQQFQRQNGITRRRTDGSPAAISGEYTGDDNAAVSDNFDKEAPEKSLSPLLLLGLMYTYTISGAYAIEESVMGGGPLLALASIVFIPIFMAAPTAVVVTELAAAIPSNASVLIWTQVSFSRVIYFASVLQTLLLTFVDNALFPVLVSEYVCTSVECTTWQNKMLRTAMLLFTYILNIIGVKTVGWVSVAVSVATVVPVSLLFVLHLFQTGFYLNWPAISFIPDEIDWPTFIATASWNLCGLEQVATVTEETKTPHKTIMRALIPLMGLAFLTYIPPILTGASTRKGLPDISEWTTGYWAEVALTVGGIPLQVLVVVASAFSAFGLTMSALCTTTQVIAGTALTGVFPEPIGRILYQRNKRFGTYHWTLTINALITGIFGIVLDFGPLVKVDQVLYGVRIVMLYMSFVIIRYRYPHLDRPYRVPLEGYQLLIFIIPGLLFTALTVVAMMEDTQTIIVNVSVLVGSFVISGIYCTFIHKEEFHGGIVTEPLHQVTAEDDDEEEK</sequence>
<reference evidence="10 11" key="1">
    <citation type="submission" date="2017-03" db="EMBL/GenBank/DDBJ databases">
        <title>An alternative strategy for trypanosome survival in the mammalian bloodstream revealed through genome and transcriptome analysis of the ubiquitous bovine parasite Trypanosoma (Megatrypanum) theileri.</title>
        <authorList>
            <person name="Kelly S."/>
            <person name="Ivens A."/>
            <person name="Mott A."/>
            <person name="O'Neill E."/>
            <person name="Emms D."/>
            <person name="Macleod O."/>
            <person name="Voorheis P."/>
            <person name="Matthews J."/>
            <person name="Matthews K."/>
            <person name="Carrington M."/>
        </authorList>
    </citation>
    <scope>NUCLEOTIDE SEQUENCE [LARGE SCALE GENOMIC DNA]</scope>
    <source>
        <strain evidence="10">Edinburgh</strain>
    </source>
</reference>
<organism evidence="10 11">
    <name type="scientific">Trypanosoma theileri</name>
    <dbReference type="NCBI Taxonomy" id="67003"/>
    <lineage>
        <taxon>Eukaryota</taxon>
        <taxon>Discoba</taxon>
        <taxon>Euglenozoa</taxon>
        <taxon>Kinetoplastea</taxon>
        <taxon>Metakinetoplastina</taxon>
        <taxon>Trypanosomatida</taxon>
        <taxon>Trypanosomatidae</taxon>
        <taxon>Trypanosoma</taxon>
    </lineage>
</organism>
<dbReference type="PANTHER" id="PTHR45826:SF2">
    <property type="entry name" value="AMINO ACID TRANSPORTER"/>
    <property type="match status" value="1"/>
</dbReference>
<evidence type="ECO:0000313" key="10">
    <source>
        <dbReference type="EMBL" id="ORC88562.1"/>
    </source>
</evidence>
<evidence type="ECO:0000256" key="4">
    <source>
        <dbReference type="ARBA" id="ARBA00022692"/>
    </source>
</evidence>
<comment type="subcellular location">
    <subcellularLocation>
        <location evidence="1">Cell membrane</location>
        <topology evidence="1">Multi-pass membrane protein</topology>
    </subcellularLocation>
</comment>
<feature type="transmembrane region" description="Helical" evidence="9">
    <location>
        <begin position="205"/>
        <end position="227"/>
    </location>
</feature>
<feature type="transmembrane region" description="Helical" evidence="9">
    <location>
        <begin position="449"/>
        <end position="468"/>
    </location>
</feature>
<keyword evidence="3" id="KW-1003">Cell membrane</keyword>
<dbReference type="GO" id="GO:0005886">
    <property type="term" value="C:plasma membrane"/>
    <property type="evidence" value="ECO:0007669"/>
    <property type="project" value="UniProtKB-SubCell"/>
</dbReference>
<dbReference type="InterPro" id="IPR044566">
    <property type="entry name" value="RMV1-like"/>
</dbReference>
<comment type="caution">
    <text evidence="10">The sequence shown here is derived from an EMBL/GenBank/DDBJ whole genome shotgun (WGS) entry which is preliminary data.</text>
</comment>
<evidence type="ECO:0000256" key="3">
    <source>
        <dbReference type="ARBA" id="ARBA00022475"/>
    </source>
</evidence>
<dbReference type="STRING" id="67003.A0A1X0NV66"/>
<feature type="transmembrane region" description="Helical" evidence="9">
    <location>
        <begin position="183"/>
        <end position="199"/>
    </location>
</feature>
<feature type="transmembrane region" description="Helical" evidence="9">
    <location>
        <begin position="381"/>
        <end position="401"/>
    </location>
</feature>
<evidence type="ECO:0000256" key="7">
    <source>
        <dbReference type="ARBA" id="ARBA00024041"/>
    </source>
</evidence>